<name>A0A1F4UDA4_UNCW3</name>
<protein>
    <submittedName>
        <fullName evidence="1">Uncharacterized protein</fullName>
    </submittedName>
</protein>
<evidence type="ECO:0000313" key="1">
    <source>
        <dbReference type="EMBL" id="OGC42904.1"/>
    </source>
</evidence>
<sequence length="145" mass="16233">MIDDELIEQLKPLVEFRTVCPELAIGLGVPRDPIRIIKQKNILKLVQPATGRDVSDEMKAFTHGFLGSLKKIDGFILKSRSPSCGIRDVKIFSSMESKNLLIKGKGFFGGAICDYFPLLPIVDESQLTSPKIREKFLKVIQNTSR</sequence>
<proteinExistence type="predicted"/>
<accession>A0A1F4UDA4</accession>
<dbReference type="PANTHER" id="PTHR30087">
    <property type="entry name" value="INNER MEMBRANE PROTEIN"/>
    <property type="match status" value="1"/>
</dbReference>
<dbReference type="EMBL" id="MEUM01000046">
    <property type="protein sequence ID" value="OGC42904.1"/>
    <property type="molecule type" value="Genomic_DNA"/>
</dbReference>
<evidence type="ECO:0000313" key="2">
    <source>
        <dbReference type="Proteomes" id="UP000177025"/>
    </source>
</evidence>
<dbReference type="AlphaFoldDB" id="A0A1F4UDA4"/>
<reference evidence="1 2" key="1">
    <citation type="journal article" date="2016" name="Nat. Commun.">
        <title>Thousands of microbial genomes shed light on interconnected biogeochemical processes in an aquifer system.</title>
        <authorList>
            <person name="Anantharaman K."/>
            <person name="Brown C.T."/>
            <person name="Hug L.A."/>
            <person name="Sharon I."/>
            <person name="Castelle C.J."/>
            <person name="Probst A.J."/>
            <person name="Thomas B.C."/>
            <person name="Singh A."/>
            <person name="Wilkins M.J."/>
            <person name="Karaoz U."/>
            <person name="Brodie E.L."/>
            <person name="Williams K.H."/>
            <person name="Hubbard S.S."/>
            <person name="Banfield J.F."/>
        </authorList>
    </citation>
    <scope>NUCLEOTIDE SEQUENCE [LARGE SCALE GENOMIC DNA]</scope>
</reference>
<gene>
    <name evidence="1" type="ORF">A2Y85_00155</name>
</gene>
<organism evidence="1 2">
    <name type="scientific">candidate division WOR-3 bacterium RBG_13_43_14</name>
    <dbReference type="NCBI Taxonomy" id="1802590"/>
    <lineage>
        <taxon>Bacteria</taxon>
        <taxon>Bacteria division WOR-3</taxon>
    </lineage>
</organism>
<dbReference type="PANTHER" id="PTHR30087:SF0">
    <property type="entry name" value="INNER MEMBRANE PROTEIN"/>
    <property type="match status" value="1"/>
</dbReference>
<dbReference type="Proteomes" id="UP000177025">
    <property type="component" value="Unassembled WGS sequence"/>
</dbReference>
<dbReference type="InterPro" id="IPR007553">
    <property type="entry name" value="2-thiour_desulf"/>
</dbReference>
<dbReference type="Pfam" id="PF04463">
    <property type="entry name" value="2-thiour_desulf"/>
    <property type="match status" value="1"/>
</dbReference>
<comment type="caution">
    <text evidence="1">The sequence shown here is derived from an EMBL/GenBank/DDBJ whole genome shotgun (WGS) entry which is preliminary data.</text>
</comment>